<organism evidence="1 2">
    <name type="scientific">Rhizobium phage RL2RES</name>
    <dbReference type="NCBI Taxonomy" id="103371"/>
    <lineage>
        <taxon>Viruses</taxon>
        <taxon>Duplodnaviria</taxon>
        <taxon>Heunggongvirae</taxon>
        <taxon>Uroviricota</taxon>
        <taxon>Caudoviricetes</taxon>
        <taxon>Pootjesviridae</taxon>
        <taxon>Innesvirus</taxon>
        <taxon>Innesvirus RL2RES</taxon>
    </lineage>
</organism>
<dbReference type="EMBL" id="MN549361">
    <property type="protein sequence ID" value="QGZ14225.1"/>
    <property type="molecule type" value="Genomic_DNA"/>
</dbReference>
<accession>A0A6B9J635</accession>
<sequence length="125" mass="14163">MGYTNYVRTDESIRKDLLQEYVDSLPDDDTCPCYIEGENDSPTRYDSPTGYVIVVTGSYGGSGRHMRPFTHGIGKFLMKRGFSNTVEIETLGFSKDETRYDAETQTITKIEDRDDEYNGGYGHGF</sequence>
<reference evidence="1 2" key="1">
    <citation type="submission" date="2019-10" db="EMBL/GenBank/DDBJ databases">
        <title>Complete genome sequence of bacteriophage vB_RLeM_RL2RES.</title>
        <authorList>
            <person name="Gunathilake D."/>
            <person name="Bhat S."/>
            <person name="Yost C.K."/>
            <person name="Hynes M.F."/>
        </authorList>
    </citation>
    <scope>NUCLEOTIDE SEQUENCE [LARGE SCALE GENOMIC DNA]</scope>
</reference>
<proteinExistence type="predicted"/>
<evidence type="ECO:0000313" key="2">
    <source>
        <dbReference type="Proteomes" id="UP000433502"/>
    </source>
</evidence>
<name>A0A6B9J635_9CAUD</name>
<keyword evidence="2" id="KW-1185">Reference proteome</keyword>
<gene>
    <name evidence="1" type="ORF">RL2RES_139</name>
</gene>
<dbReference type="Proteomes" id="UP000433502">
    <property type="component" value="Segment"/>
</dbReference>
<protein>
    <submittedName>
        <fullName evidence="1">Uncharacterized protein</fullName>
    </submittedName>
</protein>
<evidence type="ECO:0000313" key="1">
    <source>
        <dbReference type="EMBL" id="QGZ14225.1"/>
    </source>
</evidence>